<dbReference type="EMBL" id="CP046996">
    <property type="protein sequence ID" value="QHA01320.1"/>
    <property type="molecule type" value="Genomic_DNA"/>
</dbReference>
<dbReference type="InterPro" id="IPR052539">
    <property type="entry name" value="MGD_biosynthesis_adapter"/>
</dbReference>
<evidence type="ECO:0000313" key="2">
    <source>
        <dbReference type="EMBL" id="QHA01320.1"/>
    </source>
</evidence>
<dbReference type="GO" id="GO:0006777">
    <property type="term" value="P:Mo-molybdopterin cofactor biosynthetic process"/>
    <property type="evidence" value="ECO:0007669"/>
    <property type="project" value="InterPro"/>
</dbReference>
<evidence type="ECO:0000259" key="1">
    <source>
        <dbReference type="Pfam" id="PF03205"/>
    </source>
</evidence>
<feature type="domain" description="Molybdopterin-guanine dinucleotide biosynthesis protein B (MobB)" evidence="1">
    <location>
        <begin position="9"/>
        <end position="136"/>
    </location>
</feature>
<reference evidence="2 3" key="1">
    <citation type="submission" date="2019-12" db="EMBL/GenBank/DDBJ databases">
        <title>Sequence classification of anaerobic respiratory reductive dehalogenases: First we see many, then we see few.</title>
        <authorList>
            <person name="Molenda O."/>
            <person name="Puentes Jacome L.A."/>
            <person name="Cao X."/>
            <person name="Nesbo C.L."/>
            <person name="Tang S."/>
            <person name="Morson N."/>
            <person name="Patron J."/>
            <person name="Lomheim L."/>
            <person name="Wishart D.S."/>
            <person name="Edwards E.A."/>
        </authorList>
    </citation>
    <scope>NUCLEOTIDE SEQUENCE [LARGE SCALE GENOMIC DNA]</scope>
    <source>
        <strain evidence="2 3">12DCA</strain>
    </source>
</reference>
<dbReference type="Proteomes" id="UP000430508">
    <property type="component" value="Chromosome"/>
</dbReference>
<dbReference type="GO" id="GO:0005525">
    <property type="term" value="F:GTP binding"/>
    <property type="evidence" value="ECO:0007669"/>
    <property type="project" value="InterPro"/>
</dbReference>
<dbReference type="RefSeq" id="WP_019225274.1">
    <property type="nucleotide sequence ID" value="NZ_CP046996.1"/>
</dbReference>
<sequence length="169" mass="18807">MNDVPVICFVAAKSGTGKTTFIEKLIREMTERGFKVGVIKSDAHRFDIDKPGKDSWRFTEAGARSTAIIGPDQYAVIQKTEAKKDIEDVIAMIEGVDIILVEGFKMSQRPRFEVVRRELGTDIVSPLENLLGVITDIHDLAVPVPLIDINDFQGVADLIIEKYLFSSIK</sequence>
<dbReference type="SUPFAM" id="SSF52540">
    <property type="entry name" value="P-loop containing nucleoside triphosphate hydrolases"/>
    <property type="match status" value="1"/>
</dbReference>
<dbReference type="PANTHER" id="PTHR40072:SF1">
    <property type="entry name" value="MOLYBDOPTERIN-GUANINE DINUCLEOTIDE BIOSYNTHESIS ADAPTER PROTEIN"/>
    <property type="match status" value="1"/>
</dbReference>
<dbReference type="PANTHER" id="PTHR40072">
    <property type="entry name" value="MOLYBDOPTERIN-GUANINE DINUCLEOTIDE BIOSYNTHESIS ADAPTER PROTEIN-RELATED"/>
    <property type="match status" value="1"/>
</dbReference>
<dbReference type="AlphaFoldDB" id="A0A857DJ05"/>
<dbReference type="InterPro" id="IPR027417">
    <property type="entry name" value="P-loop_NTPase"/>
</dbReference>
<organism evidence="2 3">
    <name type="scientific">Dehalobacter restrictus</name>
    <dbReference type="NCBI Taxonomy" id="55583"/>
    <lineage>
        <taxon>Bacteria</taxon>
        <taxon>Bacillati</taxon>
        <taxon>Bacillota</taxon>
        <taxon>Clostridia</taxon>
        <taxon>Eubacteriales</taxon>
        <taxon>Desulfitobacteriaceae</taxon>
        <taxon>Dehalobacter</taxon>
    </lineage>
</organism>
<dbReference type="NCBIfam" id="TIGR00176">
    <property type="entry name" value="mobB"/>
    <property type="match status" value="1"/>
</dbReference>
<name>A0A857DJ05_9FIRM</name>
<dbReference type="Gene3D" id="3.40.50.300">
    <property type="entry name" value="P-loop containing nucleotide triphosphate hydrolases"/>
    <property type="match status" value="1"/>
</dbReference>
<dbReference type="InterPro" id="IPR004435">
    <property type="entry name" value="MobB_dom"/>
</dbReference>
<dbReference type="CDD" id="cd03116">
    <property type="entry name" value="MobB"/>
    <property type="match status" value="1"/>
</dbReference>
<gene>
    <name evidence="2" type="primary">mobB</name>
    <name evidence="2" type="ORF">GQ588_12045</name>
</gene>
<accession>A0A857DJ05</accession>
<evidence type="ECO:0000313" key="3">
    <source>
        <dbReference type="Proteomes" id="UP000430508"/>
    </source>
</evidence>
<dbReference type="Pfam" id="PF03205">
    <property type="entry name" value="MobB"/>
    <property type="match status" value="1"/>
</dbReference>
<proteinExistence type="predicted"/>
<protein>
    <submittedName>
        <fullName evidence="2">Molybdopterin-guanine dinucleotide biosynthesis protein B</fullName>
    </submittedName>
</protein>